<dbReference type="EMBL" id="JACOPL010000006">
    <property type="protein sequence ID" value="MBC5725259.1"/>
    <property type="molecule type" value="Genomic_DNA"/>
</dbReference>
<accession>A0A923LUA7</accession>
<dbReference type="PANTHER" id="PTHR43156:SF2">
    <property type="entry name" value="STAGE II SPORULATION PROTEIN E"/>
    <property type="match status" value="1"/>
</dbReference>
<name>A0A923LUA7_9FIRM</name>
<evidence type="ECO:0000256" key="2">
    <source>
        <dbReference type="SAM" id="Phobius"/>
    </source>
</evidence>
<dbReference type="RefSeq" id="WP_054326498.1">
    <property type="nucleotide sequence ID" value="NZ_JACOPL010000006.1"/>
</dbReference>
<proteinExistence type="predicted"/>
<dbReference type="Proteomes" id="UP000606499">
    <property type="component" value="Unassembled WGS sequence"/>
</dbReference>
<dbReference type="GO" id="GO:0016791">
    <property type="term" value="F:phosphatase activity"/>
    <property type="evidence" value="ECO:0007669"/>
    <property type="project" value="TreeGrafter"/>
</dbReference>
<keyword evidence="1" id="KW-0378">Hydrolase</keyword>
<feature type="transmembrane region" description="Helical" evidence="2">
    <location>
        <begin position="32"/>
        <end position="51"/>
    </location>
</feature>
<dbReference type="Gene3D" id="3.60.40.10">
    <property type="entry name" value="PPM-type phosphatase domain"/>
    <property type="match status" value="1"/>
</dbReference>
<evidence type="ECO:0000313" key="5">
    <source>
        <dbReference type="Proteomes" id="UP000606499"/>
    </source>
</evidence>
<comment type="caution">
    <text evidence="4">The sequence shown here is derived from an EMBL/GenBank/DDBJ whole genome shotgun (WGS) entry which is preliminary data.</text>
</comment>
<dbReference type="PANTHER" id="PTHR43156">
    <property type="entry name" value="STAGE II SPORULATION PROTEIN E-RELATED"/>
    <property type="match status" value="1"/>
</dbReference>
<sequence length="496" mass="53915">MNKQQRNILAGVLAATTVDILLLAAVRPSAGLVAACVGMAAVGAVLAAWALRLLRDGADDGLDDLREAVERCAADEEDALPPDLTGRGGAVGALAQAVQRLAEREDDRLEQACRSAAQEAEERARRSMAEEICASALPQVLPDIPSRAHFEVSGLIEQGMGRDCRFYDYFFIDPGLLCIVLGQTPGGGVAEALFMVIAQTTIRSRLRQGRSLEETMADVNTQLYDLGSQFSLNALVATLSTADGRFTYVNAGQQQPLFMRNEDRYEWLEAPVYAPLGMNENVSYRSQELRFKQGDRIFLNTAGLTDLPDRTGEAYGGQRLRADLNTSRSKNLDSGELLRFVADHALAHCSSGRDNGGFALLTLLFCKGDKELAHCDVPARPECAGEVTAFLKKQFEDNGIDKRHYAREAVVVDEVFALCCRRAEPDSHVMVECGVAPDAQMVNIRVTAVLDGVDPMESADAEPAGNAVSFIRDNADYITFKPGKERDTITIVCFLS</sequence>
<dbReference type="InterPro" id="IPR001932">
    <property type="entry name" value="PPM-type_phosphatase-like_dom"/>
</dbReference>
<dbReference type="InterPro" id="IPR052016">
    <property type="entry name" value="Bact_Sigma-Reg"/>
</dbReference>
<dbReference type="Pfam" id="PF07228">
    <property type="entry name" value="SpoIIE"/>
    <property type="match status" value="1"/>
</dbReference>
<keyword evidence="2" id="KW-0812">Transmembrane</keyword>
<dbReference type="InterPro" id="IPR036457">
    <property type="entry name" value="PPM-type-like_dom_sf"/>
</dbReference>
<gene>
    <name evidence="4" type="ORF">H8S45_07285</name>
</gene>
<evidence type="ECO:0000313" key="4">
    <source>
        <dbReference type="EMBL" id="MBC5725259.1"/>
    </source>
</evidence>
<reference evidence="4" key="1">
    <citation type="submission" date="2020-08" db="EMBL/GenBank/DDBJ databases">
        <title>Genome public.</title>
        <authorList>
            <person name="Liu C."/>
            <person name="Sun Q."/>
        </authorList>
    </citation>
    <scope>NUCLEOTIDE SEQUENCE</scope>
    <source>
        <strain evidence="4">NSJ-28</strain>
    </source>
</reference>
<keyword evidence="2" id="KW-0472">Membrane</keyword>
<protein>
    <submittedName>
        <fullName evidence="4">Serine/threonine-protein phosphatase</fullName>
    </submittedName>
</protein>
<evidence type="ECO:0000256" key="1">
    <source>
        <dbReference type="ARBA" id="ARBA00022801"/>
    </source>
</evidence>
<dbReference type="AlphaFoldDB" id="A0A923LUA7"/>
<dbReference type="SMART" id="SM00331">
    <property type="entry name" value="PP2C_SIG"/>
    <property type="match status" value="1"/>
</dbReference>
<keyword evidence="5" id="KW-1185">Reference proteome</keyword>
<keyword evidence="2" id="KW-1133">Transmembrane helix</keyword>
<organism evidence="4 5">
    <name type="scientific">Agathobaculum faecis</name>
    <dbReference type="NCBI Taxonomy" id="2763013"/>
    <lineage>
        <taxon>Bacteria</taxon>
        <taxon>Bacillati</taxon>
        <taxon>Bacillota</taxon>
        <taxon>Clostridia</taxon>
        <taxon>Eubacteriales</taxon>
        <taxon>Butyricicoccaceae</taxon>
        <taxon>Agathobaculum</taxon>
    </lineage>
</organism>
<feature type="domain" description="PPM-type phosphatase" evidence="3">
    <location>
        <begin position="151"/>
        <end position="363"/>
    </location>
</feature>
<evidence type="ECO:0000259" key="3">
    <source>
        <dbReference type="SMART" id="SM00331"/>
    </source>
</evidence>
<feature type="transmembrane region" description="Helical" evidence="2">
    <location>
        <begin position="7"/>
        <end position="26"/>
    </location>
</feature>